<feature type="region of interest" description="Disordered" evidence="6">
    <location>
        <begin position="862"/>
        <end position="1019"/>
    </location>
</feature>
<comment type="similarity">
    <text evidence="1">Belongs to the peptidase C48 family.</text>
</comment>
<dbReference type="GO" id="GO:0005737">
    <property type="term" value="C:cytoplasm"/>
    <property type="evidence" value="ECO:0007669"/>
    <property type="project" value="TreeGrafter"/>
</dbReference>
<dbReference type="GO" id="GO:0005634">
    <property type="term" value="C:nucleus"/>
    <property type="evidence" value="ECO:0007669"/>
    <property type="project" value="TreeGrafter"/>
</dbReference>
<dbReference type="AlphaFoldDB" id="A0A1U7LGK2"/>
<evidence type="ECO:0000313" key="9">
    <source>
        <dbReference type="Proteomes" id="UP000186594"/>
    </source>
</evidence>
<evidence type="ECO:0000259" key="7">
    <source>
        <dbReference type="PROSITE" id="PS50600"/>
    </source>
</evidence>
<dbReference type="SUPFAM" id="SSF54001">
    <property type="entry name" value="Cysteine proteinases"/>
    <property type="match status" value="1"/>
</dbReference>
<accession>A0A1U7LGK2</accession>
<feature type="region of interest" description="Disordered" evidence="6">
    <location>
        <begin position="67"/>
        <end position="88"/>
    </location>
</feature>
<feature type="compositionally biased region" description="Polar residues" evidence="6">
    <location>
        <begin position="993"/>
        <end position="1019"/>
    </location>
</feature>
<dbReference type="InterPro" id="IPR003653">
    <property type="entry name" value="Peptidase_C48_C"/>
</dbReference>
<keyword evidence="2" id="KW-0597">Phosphoprotein</keyword>
<feature type="domain" description="Ubiquitin-like protease family profile" evidence="7">
    <location>
        <begin position="482"/>
        <end position="815"/>
    </location>
</feature>
<evidence type="ECO:0000256" key="6">
    <source>
        <dbReference type="SAM" id="MobiDB-lite"/>
    </source>
</evidence>
<dbReference type="Gene3D" id="1.10.418.20">
    <property type="match status" value="2"/>
</dbReference>
<feature type="compositionally biased region" description="Polar residues" evidence="6">
    <location>
        <begin position="892"/>
        <end position="905"/>
    </location>
</feature>
<evidence type="ECO:0000256" key="3">
    <source>
        <dbReference type="ARBA" id="ARBA00022670"/>
    </source>
</evidence>
<reference evidence="8 9" key="1">
    <citation type="submission" date="2016-04" db="EMBL/GenBank/DDBJ databases">
        <title>Evolutionary innovation and constraint leading to complex multicellularity in the Ascomycota.</title>
        <authorList>
            <person name="Cisse O."/>
            <person name="Nguyen A."/>
            <person name="Hewitt D.A."/>
            <person name="Jedd G."/>
            <person name="Stajich J.E."/>
        </authorList>
    </citation>
    <scope>NUCLEOTIDE SEQUENCE [LARGE SCALE GENOMIC DNA]</scope>
    <source>
        <strain evidence="8 9">DAH-3</strain>
    </source>
</reference>
<dbReference type="EMBL" id="LXFE01004245">
    <property type="protein sequence ID" value="OLL21786.1"/>
    <property type="molecule type" value="Genomic_DNA"/>
</dbReference>
<feature type="compositionally biased region" description="Basic and acidic residues" evidence="6">
    <location>
        <begin position="125"/>
        <end position="135"/>
    </location>
</feature>
<dbReference type="PANTHER" id="PTHR46896:SF3">
    <property type="entry name" value="FI06413P-RELATED"/>
    <property type="match status" value="1"/>
</dbReference>
<feature type="compositionally biased region" description="Basic and acidic residues" evidence="6">
    <location>
        <begin position="908"/>
        <end position="920"/>
    </location>
</feature>
<dbReference type="GO" id="GO:0070139">
    <property type="term" value="F:SUMO-specific endopeptidase activity"/>
    <property type="evidence" value="ECO:0007669"/>
    <property type="project" value="TreeGrafter"/>
</dbReference>
<dbReference type="InterPro" id="IPR051947">
    <property type="entry name" value="Sentrin-specific_protease"/>
</dbReference>
<evidence type="ECO:0000256" key="1">
    <source>
        <dbReference type="ARBA" id="ARBA00005234"/>
    </source>
</evidence>
<dbReference type="GO" id="GO:0006508">
    <property type="term" value="P:proteolysis"/>
    <property type="evidence" value="ECO:0007669"/>
    <property type="project" value="UniProtKB-KW"/>
</dbReference>
<name>A0A1U7LGK2_NEOID</name>
<keyword evidence="5" id="KW-0378">Hydrolase</keyword>
<dbReference type="OrthoDB" id="442460at2759"/>
<dbReference type="Pfam" id="PF02902">
    <property type="entry name" value="Peptidase_C48"/>
    <property type="match status" value="2"/>
</dbReference>
<feature type="compositionally biased region" description="Basic residues" evidence="6">
    <location>
        <begin position="979"/>
        <end position="991"/>
    </location>
</feature>
<feature type="compositionally biased region" description="Polar residues" evidence="6">
    <location>
        <begin position="362"/>
        <end position="383"/>
    </location>
</feature>
<protein>
    <submittedName>
        <fullName evidence="8">Ubiquitin-like-specific protease 2</fullName>
    </submittedName>
</protein>
<feature type="region of interest" description="Disordered" evidence="6">
    <location>
        <begin position="361"/>
        <end position="386"/>
    </location>
</feature>
<feature type="compositionally biased region" description="Polar residues" evidence="6">
    <location>
        <begin position="712"/>
        <end position="726"/>
    </location>
</feature>
<organism evidence="8 9">
    <name type="scientific">Neolecta irregularis (strain DAH-3)</name>
    <dbReference type="NCBI Taxonomy" id="1198029"/>
    <lineage>
        <taxon>Eukaryota</taxon>
        <taxon>Fungi</taxon>
        <taxon>Dikarya</taxon>
        <taxon>Ascomycota</taxon>
        <taxon>Taphrinomycotina</taxon>
        <taxon>Neolectales</taxon>
        <taxon>Neolectaceae</taxon>
        <taxon>Neolecta</taxon>
    </lineage>
</organism>
<evidence type="ECO:0000313" key="8">
    <source>
        <dbReference type="EMBL" id="OLL21786.1"/>
    </source>
</evidence>
<dbReference type="GO" id="GO:0016926">
    <property type="term" value="P:protein desumoylation"/>
    <property type="evidence" value="ECO:0007669"/>
    <property type="project" value="TreeGrafter"/>
</dbReference>
<sequence length="1019" mass="115143">MMGHGQEITSCKDPDKEDQVIMVPVLNDSNTHLKRSLSLLPPPASFHRRLAMSDAQPIHDRHFETVQEQNKKKRLTRKSFGGGSYGPVNNWNGQKNLGLLGDKARHSMSAMNKEGLTSRQPAGRSRNEFSLKNDARASPSRLRKNSIEEESAPPVALQTSEKSPLTIKVHPNPALVGLANMLVNRESVKPRKKTDVSDNNSPSLNRLVHHFQRSSINEEGNHKGEISVRIEKFQCKAMYYWKRQGTSLVIGNDHLVLNLKNLPLELLCVTMDECSSISYSPKETFLKCDLRARRSALPGPGKTIFYFFNPDDTENVVAAFQNINFKIPIRNLDEYQHRVALETCKNTYITGMKEDLSLLPTLPQSQKPGNAATNTPLPTFRKTSSSRERAEVISRANVASKYFQTATRKISTDLKDELKPDYKRTLITDESKKKERKPVLKLYNSRRKKALKQTERTERVPKRQLSLSVPIATFPKEGKDSITIMSDDLERLDEGEFLNDTIIDFYLKLLLQNAQSQEPPRSIDPTGREFYCFNTFFYKRLTQRDKEGKKVGHANVRKWTKKGNVDLFATKYIVVPVNESLHWYLAIICNMDTAARYTLEKFDCKSLEEKAPEKADDTTSLSNCFTPTKAPSVPDEDKIDIDIITDRAADVIPAASGFEQMKKIGEMDNESDGDRENRNATPMENHEIIRSDIGVYNQSLAASIRAVNLNENTTDNSKSGNESSQLEIPPEFDITFSPKNDNPISKKRSQSSMIKELNPGTASKSKIYGIRDVSALEKRGMTIDPEVIAGYHAKVPGQNNFCDCGVYLLHYVEKFLKRPEECIQELLAHQDKKNAERNHESWEIHEIEMKRESIRAMIESLGNQETNSDSNPRDRKKPKQSLAESSEEDNSDVQIQEFSQASPQQVDKLPKVSMKEKGNLEDPVTQPEIPSWPVSPTSSPQNFSPILAEQVPPASRSKANIESPILVHEISSDDELTKAGHRTLKKKRIQKPSHLQNQSMLSSKASQSEVKNKRSNSSI</sequence>
<dbReference type="Gene3D" id="3.30.310.130">
    <property type="entry name" value="Ubiquitin-related"/>
    <property type="match status" value="1"/>
</dbReference>
<dbReference type="InterPro" id="IPR038765">
    <property type="entry name" value="Papain-like_cys_pep_sf"/>
</dbReference>
<proteinExistence type="inferred from homology"/>
<evidence type="ECO:0000256" key="5">
    <source>
        <dbReference type="ARBA" id="ARBA00022801"/>
    </source>
</evidence>
<evidence type="ECO:0000256" key="4">
    <source>
        <dbReference type="ARBA" id="ARBA00022786"/>
    </source>
</evidence>
<keyword evidence="9" id="KW-1185">Reference proteome</keyword>
<comment type="caution">
    <text evidence="8">The sequence shown here is derived from an EMBL/GenBank/DDBJ whole genome shotgun (WGS) entry which is preliminary data.</text>
</comment>
<evidence type="ECO:0000256" key="2">
    <source>
        <dbReference type="ARBA" id="ARBA00022553"/>
    </source>
</evidence>
<feature type="region of interest" description="Disordered" evidence="6">
    <location>
        <begin position="712"/>
        <end position="753"/>
    </location>
</feature>
<keyword evidence="3 8" id="KW-0645">Protease</keyword>
<dbReference type="PROSITE" id="PS50600">
    <property type="entry name" value="ULP_PROTEASE"/>
    <property type="match status" value="1"/>
</dbReference>
<gene>
    <name evidence="8" type="ORF">NEOLI_000968</name>
</gene>
<feature type="region of interest" description="Disordered" evidence="6">
    <location>
        <begin position="110"/>
        <end position="162"/>
    </location>
</feature>
<dbReference type="Proteomes" id="UP000186594">
    <property type="component" value="Unassembled WGS sequence"/>
</dbReference>
<keyword evidence="4" id="KW-0833">Ubl conjugation pathway</keyword>
<dbReference type="PANTHER" id="PTHR46896">
    <property type="entry name" value="SENTRIN-SPECIFIC PROTEASE"/>
    <property type="match status" value="1"/>
</dbReference>
<feature type="compositionally biased region" description="Polar residues" evidence="6">
    <location>
        <begin position="934"/>
        <end position="944"/>
    </location>
</feature>
<dbReference type="STRING" id="1198029.A0A1U7LGK2"/>